<feature type="transmembrane region" description="Helical" evidence="1">
    <location>
        <begin position="221"/>
        <end position="242"/>
    </location>
</feature>
<evidence type="ECO:0000313" key="2">
    <source>
        <dbReference type="EMBL" id="EZG55136.1"/>
    </source>
</evidence>
<dbReference type="GeneID" id="22914187"/>
<evidence type="ECO:0000256" key="1">
    <source>
        <dbReference type="SAM" id="Phobius"/>
    </source>
</evidence>
<dbReference type="AlphaFoldDB" id="A0A023B2S7"/>
<name>A0A023B2S7_GRENI</name>
<feature type="non-terminal residue" evidence="2">
    <location>
        <position position="310"/>
    </location>
</feature>
<dbReference type="EMBL" id="AFNH02000871">
    <property type="protein sequence ID" value="EZG55136.1"/>
    <property type="molecule type" value="Genomic_DNA"/>
</dbReference>
<keyword evidence="1" id="KW-1133">Transmembrane helix</keyword>
<dbReference type="Proteomes" id="UP000019763">
    <property type="component" value="Unassembled WGS sequence"/>
</dbReference>
<keyword evidence="3" id="KW-1185">Reference proteome</keyword>
<keyword evidence="1" id="KW-0472">Membrane</keyword>
<dbReference type="VEuPathDB" id="CryptoDB:GNI_117420"/>
<proteinExistence type="predicted"/>
<sequence>MRTVLGVNASKIQSLLAALLTCEGFQPDLGEDTGARLVIVGVEGMDRTHAVVLAREAYLEKLDAQVKDAQVKDLDISSKAGSRKFDLCKDCRRFRLFNTPGAPAPYTEAVLYNNIVEFLKSVEAGAKETVDESETVDRWETAKVWEDAFGRDESQLIAQDTGDDSLEVFASSKLSENTMKALLPLVPEGWEDALRRSVVNTDRFDMEAMRVAHRRRLIREALTLAVSGLVTGGLLLTGFLWYKSSTTASAILDRLETPWMECVRHQPCPNNLVSPALLTEDCIERWGEGRLICAVGSGKSGRDSYVCYPY</sequence>
<gene>
    <name evidence="2" type="ORF">GNI_117420</name>
</gene>
<accession>A0A023B2S7</accession>
<protein>
    <submittedName>
        <fullName evidence="2">Transmembrane protein</fullName>
    </submittedName>
</protein>
<keyword evidence="1 2" id="KW-0812">Transmembrane</keyword>
<organism evidence="2 3">
    <name type="scientific">Gregarina niphandrodes</name>
    <name type="common">Septate eugregarine</name>
    <dbReference type="NCBI Taxonomy" id="110365"/>
    <lineage>
        <taxon>Eukaryota</taxon>
        <taxon>Sar</taxon>
        <taxon>Alveolata</taxon>
        <taxon>Apicomplexa</taxon>
        <taxon>Conoidasida</taxon>
        <taxon>Gregarinasina</taxon>
        <taxon>Eugregarinorida</taxon>
        <taxon>Gregarinidae</taxon>
        <taxon>Gregarina</taxon>
    </lineage>
</organism>
<dbReference type="RefSeq" id="XP_011131766.1">
    <property type="nucleotide sequence ID" value="XM_011133464.1"/>
</dbReference>
<comment type="caution">
    <text evidence="2">The sequence shown here is derived from an EMBL/GenBank/DDBJ whole genome shotgun (WGS) entry which is preliminary data.</text>
</comment>
<reference evidence="2" key="1">
    <citation type="submission" date="2013-12" db="EMBL/GenBank/DDBJ databases">
        <authorList>
            <person name="Omoto C.K."/>
            <person name="Sibley D."/>
            <person name="Venepally P."/>
            <person name="Hadjithomas M."/>
            <person name="Karamycheva S."/>
            <person name="Brunk B."/>
            <person name="Roos D."/>
            <person name="Caler E."/>
            <person name="Lorenzi H."/>
        </authorList>
    </citation>
    <scope>NUCLEOTIDE SEQUENCE</scope>
</reference>
<evidence type="ECO:0000313" key="3">
    <source>
        <dbReference type="Proteomes" id="UP000019763"/>
    </source>
</evidence>